<organism evidence="1 2">
    <name type="scientific">Limnohabitans curvus</name>
    <dbReference type="NCBI Taxonomy" id="323423"/>
    <lineage>
        <taxon>Bacteria</taxon>
        <taxon>Pseudomonadati</taxon>
        <taxon>Pseudomonadota</taxon>
        <taxon>Betaproteobacteria</taxon>
        <taxon>Burkholderiales</taxon>
        <taxon>Comamonadaceae</taxon>
        <taxon>Limnohabitans</taxon>
    </lineage>
</organism>
<accession>A0A315G055</accession>
<dbReference type="Proteomes" id="UP000251341">
    <property type="component" value="Unassembled WGS sequence"/>
</dbReference>
<name>A0A315G055_9BURK</name>
<evidence type="ECO:0000313" key="1">
    <source>
        <dbReference type="EMBL" id="PUE59037.1"/>
    </source>
</evidence>
<dbReference type="RefSeq" id="WP_108358349.1">
    <property type="nucleotide sequence ID" value="NZ_NESP01000001.1"/>
</dbReference>
<dbReference type="Pfam" id="PF07209">
    <property type="entry name" value="DUF1415"/>
    <property type="match status" value="1"/>
</dbReference>
<evidence type="ECO:0000313" key="2">
    <source>
        <dbReference type="Proteomes" id="UP000251341"/>
    </source>
</evidence>
<proteinExistence type="predicted"/>
<dbReference type="EMBL" id="NESP01000001">
    <property type="protein sequence ID" value="PUE59037.1"/>
    <property type="molecule type" value="Genomic_DNA"/>
</dbReference>
<protein>
    <submittedName>
        <fullName evidence="1">Peptidase</fullName>
    </submittedName>
</protein>
<comment type="caution">
    <text evidence="1">The sequence shown here is derived from an EMBL/GenBank/DDBJ whole genome shotgun (WGS) entry which is preliminary data.</text>
</comment>
<sequence>MTDSDTPNALTPEQERTAIEDTQKWLLEAVVGLNLCPFAKAVVVKDMVRYRVCASAEPADLLAMLREELQHLTEADPDKLDTTLLIAPNALPDFLDFNDFLEDCDEVLMDLELDGVLQVADFHPHYQFGGTEVDDIENFTNRTPYPTLHLLREASLDKAVEAYPDASLIFERNIEVLNKLGHEGWAKLGIASRLHN</sequence>
<dbReference type="InterPro" id="IPR009858">
    <property type="entry name" value="DUF1415"/>
</dbReference>
<reference evidence="1 2" key="1">
    <citation type="submission" date="2017-04" db="EMBL/GenBank/DDBJ databases">
        <title>Unexpected and diverse lifestyles within the genus Limnohabitans.</title>
        <authorList>
            <person name="Kasalicky V."/>
            <person name="Mehrshad M."/>
            <person name="Andrei S.-A."/>
            <person name="Salcher M."/>
            <person name="Kratochvilova H."/>
            <person name="Simek K."/>
            <person name="Ghai R."/>
        </authorList>
    </citation>
    <scope>NUCLEOTIDE SEQUENCE [LARGE SCALE GENOMIC DNA]</scope>
    <source>
        <strain evidence="1 2">MWH-C5</strain>
    </source>
</reference>
<keyword evidence="2" id="KW-1185">Reference proteome</keyword>
<dbReference type="AlphaFoldDB" id="A0A315G055"/>
<gene>
    <name evidence="1" type="ORF">B9Z44_05195</name>
</gene>